<feature type="compositionally biased region" description="Low complexity" evidence="9">
    <location>
        <begin position="820"/>
        <end position="831"/>
    </location>
</feature>
<feature type="region of interest" description="Disordered" evidence="9">
    <location>
        <begin position="727"/>
        <end position="907"/>
    </location>
</feature>
<keyword evidence="10" id="KW-0489">Methyltransferase</keyword>
<evidence type="ECO:0000256" key="2">
    <source>
        <dbReference type="ARBA" id="ARBA00022723"/>
    </source>
</evidence>
<dbReference type="STRING" id="407821.A0A087TE76"/>
<evidence type="ECO:0000256" key="5">
    <source>
        <dbReference type="ARBA" id="ARBA00022833"/>
    </source>
</evidence>
<keyword evidence="6" id="KW-0805">Transcription regulation</keyword>
<evidence type="ECO:0000256" key="7">
    <source>
        <dbReference type="ARBA" id="ARBA00023163"/>
    </source>
</evidence>
<dbReference type="GO" id="GO:0008270">
    <property type="term" value="F:zinc ion binding"/>
    <property type="evidence" value="ECO:0007669"/>
    <property type="project" value="UniProtKB-KW"/>
</dbReference>
<dbReference type="AlphaFoldDB" id="A0A087TE76"/>
<dbReference type="GO" id="GO:0032259">
    <property type="term" value="P:methylation"/>
    <property type="evidence" value="ECO:0007669"/>
    <property type="project" value="UniProtKB-KW"/>
</dbReference>
<sequence>MEQSKSSHLHETFLDFNKKGLETDMVFENSFKAKNLESCVDSSTVDQVVNTVKEEPKQAFSSCSLSSQTFSPGIDIKLEKSSVETCSIQKTPSMSFNPASQNIAPQHSGIRCSEQILPPPSYRMVTTLKHTLGTHQTQQNATLHPQNKALFPLHINMNIRPDLSLSQQNVIPNVQAKPLLLQEQPLLLEELVEQEKREQRRQTQEGLISPHGDALLSDIDFERLKDDVFSGPPDDSIGGPGTLLGSHEPSLPTAVSPSVGVSSPGVHNFGPPPYSLVWQNQDASVPLASRPLTVMQNLKTKTPVSTVLGPLGSIPASAIAQKNQTIAGNIIPRAFNQSFVSAPTSQTADPNIDPEKLKMINYEKYLSQQHALIISQQKYFETEVSKLRKVKKALNAKQRQLRKNGSELTENDSAELMRVSQEQATLQKQLDQVRKQLKQNSSAMNDYNAKQQKRLQQQPQQVVPRSPLHTSVSSLQSSPQNSQSPLQFSHTAPQSPMMPPSPVCSSNSVRIQHSPSPLMQSPVSMASSSGHQTGGHSPLFSQQIPRQFQMVKSDGKNWVNPVKVSQVQGENVQVTERFQKRELFEKSPNQQTFSLSNTAQSPSESNLKGVNDAKKSPIDDSSVKRYPDEITPASLPMQHTEEHNFTKPEIVQTQNLLLKDSKLDVNPTADSAVPQSILSQSLPSSVSNTLKFTLRQTGMPTVCLPNSDPNVDSASELTYGLPVTEVESKNGETKPKLISDSKMEIEEAERDSELPDTSKMPEANKQPIKIEQISSYEEKQVAHNLRELDHDLNESNSKDPVVADSVEKSQQKSDSKMDQNSATNSSESSASSKDDILITIKREVMDEPQVCTVNSSAENIKTESETLKKDCSDVLMKEKKSDTNEGSSDEELENLSKSLVEGEQEQGQQNVLLKQLLQNCPSAETPRKADNFIELRKEDLEDLGKLEVPFDITDIQSRNKLCDMKSKKPSYLDIRRAQLEKEPTPPPGEKPKPVKRKRPKKKKLEQQGKPDGVLAKKKCRRSSSKVEEGYETYVENLMTKLTNLPPLRILEPNIKPNFNAVPVFGSGDLNVKENQLKGHFGSATIPGQSDIYSFYPYAKEQPSSSAILPPSSPPYRGFYNQEFPNLNKTIEKNETPLILKSNVETESIKISRDSGSPDTVISSSSPESCLFEPLSKYPNLIFVDHLLTESKQNGSPVIPLMYPV</sequence>
<proteinExistence type="predicted"/>
<evidence type="ECO:0000256" key="4">
    <source>
        <dbReference type="ARBA" id="ARBA00022771"/>
    </source>
</evidence>
<feature type="region of interest" description="Disordered" evidence="9">
    <location>
        <begin position="582"/>
        <end position="628"/>
    </location>
</feature>
<evidence type="ECO:0000256" key="1">
    <source>
        <dbReference type="ARBA" id="ARBA00004123"/>
    </source>
</evidence>
<feature type="non-terminal residue" evidence="10">
    <location>
        <position position="1204"/>
    </location>
</feature>
<dbReference type="OrthoDB" id="308383at2759"/>
<evidence type="ECO:0000313" key="10">
    <source>
        <dbReference type="EMBL" id="KFM63415.1"/>
    </source>
</evidence>
<feature type="compositionally biased region" description="Basic and acidic residues" evidence="9">
    <location>
        <begin position="727"/>
        <end position="745"/>
    </location>
</feature>
<keyword evidence="10" id="KW-0808">Transferase</keyword>
<feature type="compositionally biased region" description="Basic and acidic residues" evidence="9">
    <location>
        <begin position="832"/>
        <end position="845"/>
    </location>
</feature>
<dbReference type="GO" id="GO:0044666">
    <property type="term" value="C:MLL3/4 complex"/>
    <property type="evidence" value="ECO:0007669"/>
    <property type="project" value="TreeGrafter"/>
</dbReference>
<protein>
    <submittedName>
        <fullName evidence="10">Histone-lysine N-methyltransferase MLL3</fullName>
    </submittedName>
</protein>
<dbReference type="GO" id="GO:0042800">
    <property type="term" value="F:histone H3K4 methyltransferase activity"/>
    <property type="evidence" value="ECO:0007669"/>
    <property type="project" value="TreeGrafter"/>
</dbReference>
<evidence type="ECO:0000256" key="6">
    <source>
        <dbReference type="ARBA" id="ARBA00023015"/>
    </source>
</evidence>
<dbReference type="EMBL" id="KK114821">
    <property type="protein sequence ID" value="KFM63415.1"/>
    <property type="molecule type" value="Genomic_DNA"/>
</dbReference>
<gene>
    <name evidence="10" type="ORF">X975_06552</name>
</gene>
<evidence type="ECO:0000256" key="9">
    <source>
        <dbReference type="SAM" id="MobiDB-lite"/>
    </source>
</evidence>
<dbReference type="Proteomes" id="UP000054359">
    <property type="component" value="Unassembled WGS sequence"/>
</dbReference>
<keyword evidence="2" id="KW-0479">Metal-binding</keyword>
<feature type="compositionally biased region" description="Basic residues" evidence="9">
    <location>
        <begin position="993"/>
        <end position="1003"/>
    </location>
</feature>
<dbReference type="GO" id="GO:0045944">
    <property type="term" value="P:positive regulation of transcription by RNA polymerase II"/>
    <property type="evidence" value="ECO:0007669"/>
    <property type="project" value="TreeGrafter"/>
</dbReference>
<feature type="compositionally biased region" description="Basic and acidic residues" evidence="9">
    <location>
        <begin position="860"/>
        <end position="883"/>
    </location>
</feature>
<feature type="compositionally biased region" description="Basic and acidic residues" evidence="9">
    <location>
        <begin position="776"/>
        <end position="797"/>
    </location>
</feature>
<dbReference type="GO" id="GO:0003713">
    <property type="term" value="F:transcription coactivator activity"/>
    <property type="evidence" value="ECO:0007669"/>
    <property type="project" value="TreeGrafter"/>
</dbReference>
<keyword evidence="4" id="KW-0863">Zinc-finger</keyword>
<reference evidence="10 11" key="1">
    <citation type="submission" date="2013-11" db="EMBL/GenBank/DDBJ databases">
        <title>Genome sequencing of Stegodyphus mimosarum.</title>
        <authorList>
            <person name="Bechsgaard J."/>
        </authorList>
    </citation>
    <scope>NUCLEOTIDE SEQUENCE [LARGE SCALE GENOMIC DNA]</scope>
</reference>
<keyword evidence="7" id="KW-0804">Transcription</keyword>
<feature type="region of interest" description="Disordered" evidence="9">
    <location>
        <begin position="976"/>
        <end position="1021"/>
    </location>
</feature>
<evidence type="ECO:0000313" key="11">
    <source>
        <dbReference type="Proteomes" id="UP000054359"/>
    </source>
</evidence>
<dbReference type="PANTHER" id="PTHR45888">
    <property type="entry name" value="HL01030P-RELATED"/>
    <property type="match status" value="1"/>
</dbReference>
<feature type="compositionally biased region" description="Polar residues" evidence="9">
    <location>
        <begin position="510"/>
        <end position="538"/>
    </location>
</feature>
<comment type="subcellular location">
    <subcellularLocation>
        <location evidence="1">Nucleus</location>
    </subcellularLocation>
</comment>
<evidence type="ECO:0000256" key="8">
    <source>
        <dbReference type="ARBA" id="ARBA00023242"/>
    </source>
</evidence>
<feature type="compositionally biased region" description="Basic and acidic residues" evidence="9">
    <location>
        <begin position="805"/>
        <end position="817"/>
    </location>
</feature>
<feature type="compositionally biased region" description="Basic and acidic residues" evidence="9">
    <location>
        <begin position="611"/>
        <end position="628"/>
    </location>
</feature>
<accession>A0A087TE76</accession>
<feature type="region of interest" description="Disordered" evidence="9">
    <location>
        <begin position="447"/>
        <end position="538"/>
    </location>
</feature>
<evidence type="ECO:0000256" key="3">
    <source>
        <dbReference type="ARBA" id="ARBA00022737"/>
    </source>
</evidence>
<name>A0A087TE76_STEMI</name>
<keyword evidence="11" id="KW-1185">Reference proteome</keyword>
<keyword evidence="3" id="KW-0677">Repeat</keyword>
<dbReference type="PANTHER" id="PTHR45888:SF6">
    <property type="entry name" value="HL01030P-RELATED"/>
    <property type="match status" value="1"/>
</dbReference>
<keyword evidence="8" id="KW-0539">Nucleus</keyword>
<keyword evidence="5" id="KW-0862">Zinc</keyword>
<feature type="compositionally biased region" description="Polar residues" evidence="9">
    <location>
        <begin position="587"/>
        <end position="608"/>
    </location>
</feature>
<feature type="compositionally biased region" description="Low complexity" evidence="9">
    <location>
        <begin position="454"/>
        <end position="495"/>
    </location>
</feature>
<organism evidence="10 11">
    <name type="scientific">Stegodyphus mimosarum</name>
    <name type="common">African social velvet spider</name>
    <dbReference type="NCBI Taxonomy" id="407821"/>
    <lineage>
        <taxon>Eukaryota</taxon>
        <taxon>Metazoa</taxon>
        <taxon>Ecdysozoa</taxon>
        <taxon>Arthropoda</taxon>
        <taxon>Chelicerata</taxon>
        <taxon>Arachnida</taxon>
        <taxon>Araneae</taxon>
        <taxon>Araneomorphae</taxon>
        <taxon>Entelegynae</taxon>
        <taxon>Eresoidea</taxon>
        <taxon>Eresidae</taxon>
        <taxon>Stegodyphus</taxon>
    </lineage>
</organism>